<dbReference type="Proteomes" id="UP000054997">
    <property type="component" value="Unassembled WGS sequence"/>
</dbReference>
<gene>
    <name evidence="7" type="primary">ppiB</name>
    <name evidence="7" type="ORF">Llon_0287</name>
</gene>
<keyword evidence="8" id="KW-1185">Reference proteome</keyword>
<comment type="caution">
    <text evidence="7">The sequence shown here is derived from an EMBL/GenBank/DDBJ whole genome shotgun (WGS) entry which is preliminary data.</text>
</comment>
<comment type="function">
    <text evidence="1 5">PPIases accelerate the folding of proteins. It catalyzes the cis-trans isomerization of proline imidic peptide bonds in oligopeptides.</text>
</comment>
<accession>A0A0W0VSV1</accession>
<dbReference type="InterPro" id="IPR002130">
    <property type="entry name" value="Cyclophilin-type_PPIase_dom"/>
</dbReference>
<keyword evidence="3 5" id="KW-0697">Rotamase</keyword>
<keyword evidence="4 5" id="KW-0413">Isomerase</keyword>
<dbReference type="GO" id="GO:0003755">
    <property type="term" value="F:peptidyl-prolyl cis-trans isomerase activity"/>
    <property type="evidence" value="ECO:0007669"/>
    <property type="project" value="UniProtKB-UniRule"/>
</dbReference>
<organism evidence="7 8">
    <name type="scientific">Legionella londiniensis</name>
    <dbReference type="NCBI Taxonomy" id="45068"/>
    <lineage>
        <taxon>Bacteria</taxon>
        <taxon>Pseudomonadati</taxon>
        <taxon>Pseudomonadota</taxon>
        <taxon>Gammaproteobacteria</taxon>
        <taxon>Legionellales</taxon>
        <taxon>Legionellaceae</taxon>
        <taxon>Legionella</taxon>
    </lineage>
</organism>
<dbReference type="CDD" id="cd01920">
    <property type="entry name" value="cyclophilin_EcCYP_like"/>
    <property type="match status" value="1"/>
</dbReference>
<evidence type="ECO:0000256" key="1">
    <source>
        <dbReference type="ARBA" id="ARBA00002388"/>
    </source>
</evidence>
<dbReference type="OrthoDB" id="9807797at2"/>
<dbReference type="PATRIC" id="fig|45068.5.peg.304"/>
<dbReference type="STRING" id="45068.Llon_0287"/>
<evidence type="ECO:0000259" key="6">
    <source>
        <dbReference type="PROSITE" id="PS50072"/>
    </source>
</evidence>
<evidence type="ECO:0000256" key="4">
    <source>
        <dbReference type="ARBA" id="ARBA00023235"/>
    </source>
</evidence>
<sequence>MILIQTTKGDIRIELDTVNTPHTSANFLNYVRQGFYERTLFHRVIDGFMIQGGGFTSGMKIKETGAPIKNEAQAAKPNKRGTIAMARTMEPHSATVQFFINVADNEFLNFTGVAPQTYGYCVFGEVIEGMDVVDAISKVKTGSRFGHRDVPLEDIEILKIVEDEKACV</sequence>
<feature type="domain" description="PPIase cyclophilin-type" evidence="6">
    <location>
        <begin position="1"/>
        <end position="162"/>
    </location>
</feature>
<evidence type="ECO:0000313" key="8">
    <source>
        <dbReference type="Proteomes" id="UP000054997"/>
    </source>
</evidence>
<dbReference type="PANTHER" id="PTHR43246">
    <property type="entry name" value="PEPTIDYL-PROLYL CIS-TRANS ISOMERASE CYP38, CHLOROPLASTIC"/>
    <property type="match status" value="1"/>
</dbReference>
<dbReference type="InterPro" id="IPR044665">
    <property type="entry name" value="E_coli_cyclophilin_A-like"/>
</dbReference>
<dbReference type="PROSITE" id="PS50072">
    <property type="entry name" value="CSA_PPIASE_2"/>
    <property type="match status" value="1"/>
</dbReference>
<evidence type="ECO:0000256" key="3">
    <source>
        <dbReference type="ARBA" id="ARBA00023110"/>
    </source>
</evidence>
<dbReference type="InterPro" id="IPR024936">
    <property type="entry name" value="Cyclophilin-type_PPIase"/>
</dbReference>
<protein>
    <recommendedName>
        <fullName evidence="5">Peptidyl-prolyl cis-trans isomerase</fullName>
        <shortName evidence="5">PPIase</shortName>
        <ecNumber evidence="5">5.2.1.8</ecNumber>
    </recommendedName>
</protein>
<proteinExistence type="inferred from homology"/>
<dbReference type="PRINTS" id="PR00153">
    <property type="entry name" value="CSAPPISMRASE"/>
</dbReference>
<dbReference type="RefSeq" id="WP_058528330.1">
    <property type="nucleotide sequence ID" value="NZ_CAAAHZ010000012.1"/>
</dbReference>
<dbReference type="Pfam" id="PF00160">
    <property type="entry name" value="Pro_isomerase"/>
    <property type="match status" value="1"/>
</dbReference>
<dbReference type="EC" id="5.2.1.8" evidence="5"/>
<dbReference type="PROSITE" id="PS00170">
    <property type="entry name" value="CSA_PPIASE_1"/>
    <property type="match status" value="1"/>
</dbReference>
<dbReference type="InterPro" id="IPR020892">
    <property type="entry name" value="Cyclophilin-type_PPIase_CS"/>
</dbReference>
<dbReference type="GO" id="GO:0006457">
    <property type="term" value="P:protein folding"/>
    <property type="evidence" value="ECO:0007669"/>
    <property type="project" value="InterPro"/>
</dbReference>
<evidence type="ECO:0000256" key="2">
    <source>
        <dbReference type="ARBA" id="ARBA00007365"/>
    </source>
</evidence>
<dbReference type="AlphaFoldDB" id="A0A0W0VSV1"/>
<dbReference type="EMBL" id="LNYK01000002">
    <property type="protein sequence ID" value="KTD23053.1"/>
    <property type="molecule type" value="Genomic_DNA"/>
</dbReference>
<evidence type="ECO:0000313" key="7">
    <source>
        <dbReference type="EMBL" id="KTD23053.1"/>
    </source>
</evidence>
<comment type="catalytic activity">
    <reaction evidence="5">
        <text>[protein]-peptidylproline (omega=180) = [protein]-peptidylproline (omega=0)</text>
        <dbReference type="Rhea" id="RHEA:16237"/>
        <dbReference type="Rhea" id="RHEA-COMP:10747"/>
        <dbReference type="Rhea" id="RHEA-COMP:10748"/>
        <dbReference type="ChEBI" id="CHEBI:83833"/>
        <dbReference type="ChEBI" id="CHEBI:83834"/>
        <dbReference type="EC" id="5.2.1.8"/>
    </reaction>
</comment>
<dbReference type="InterPro" id="IPR029000">
    <property type="entry name" value="Cyclophilin-like_dom_sf"/>
</dbReference>
<evidence type="ECO:0000256" key="5">
    <source>
        <dbReference type="RuleBase" id="RU363019"/>
    </source>
</evidence>
<name>A0A0W0VSV1_9GAMM</name>
<dbReference type="Gene3D" id="2.40.100.10">
    <property type="entry name" value="Cyclophilin-like"/>
    <property type="match status" value="1"/>
</dbReference>
<reference evidence="7 8" key="1">
    <citation type="submission" date="2015-11" db="EMBL/GenBank/DDBJ databases">
        <title>Genomic analysis of 38 Legionella species identifies large and diverse effector repertoires.</title>
        <authorList>
            <person name="Burstein D."/>
            <person name="Amaro F."/>
            <person name="Zusman T."/>
            <person name="Lifshitz Z."/>
            <person name="Cohen O."/>
            <person name="Gilbert J.A."/>
            <person name="Pupko T."/>
            <person name="Shuman H.A."/>
            <person name="Segal G."/>
        </authorList>
    </citation>
    <scope>NUCLEOTIDE SEQUENCE [LARGE SCALE GENOMIC DNA]</scope>
    <source>
        <strain evidence="7 8">ATCC 49505</strain>
    </source>
</reference>
<dbReference type="PIRSF" id="PIRSF001467">
    <property type="entry name" value="Peptidylpro_ismrse"/>
    <property type="match status" value="1"/>
</dbReference>
<dbReference type="SUPFAM" id="SSF50891">
    <property type="entry name" value="Cyclophilin-like"/>
    <property type="match status" value="1"/>
</dbReference>
<comment type="similarity">
    <text evidence="2 5">Belongs to the cyclophilin-type PPIase family.</text>
</comment>